<feature type="binding site" evidence="9">
    <location>
        <position position="251"/>
    </location>
    <ligand>
        <name>pyridoxal 5'-phosphate</name>
        <dbReference type="ChEBI" id="CHEBI:597326"/>
    </ligand>
</feature>
<feature type="binding site" evidence="9">
    <location>
        <position position="150"/>
    </location>
    <ligand>
        <name>substrate</name>
    </ligand>
</feature>
<dbReference type="FunFam" id="3.40.640.10:FF:000041">
    <property type="entry name" value="Adenosylmethionine-8-amino-7-oxononanoate aminotransferase"/>
    <property type="match status" value="1"/>
</dbReference>
<comment type="pathway">
    <text evidence="2 9">Cofactor biosynthesis; biotin biosynthesis; 7,8-diaminononanoate from 8-amino-7-oxononanoate (SAM route): step 1/1.</text>
</comment>
<feature type="binding site" evidence="9">
    <location>
        <begin position="314"/>
        <end position="315"/>
    </location>
    <ligand>
        <name>pyridoxal 5'-phosphate</name>
        <dbReference type="ChEBI" id="CHEBI:597326"/>
    </ligand>
</feature>
<dbReference type="InterPro" id="IPR015424">
    <property type="entry name" value="PyrdxlP-dep_Trfase"/>
</dbReference>
<evidence type="ECO:0000256" key="2">
    <source>
        <dbReference type="ARBA" id="ARBA00005063"/>
    </source>
</evidence>
<dbReference type="UniPathway" id="UPA00078">
    <property type="reaction ID" value="UER00160"/>
</dbReference>
<dbReference type="Gene3D" id="3.90.1150.10">
    <property type="entry name" value="Aspartate Aminotransferase, domain 1"/>
    <property type="match status" value="1"/>
</dbReference>
<comment type="subcellular location">
    <subcellularLocation>
        <location evidence="9">Cytoplasm</location>
    </subcellularLocation>
</comment>
<dbReference type="InterPro" id="IPR005814">
    <property type="entry name" value="Aminotrans_3"/>
</dbReference>
<dbReference type="GO" id="GO:0009102">
    <property type="term" value="P:biotin biosynthetic process"/>
    <property type="evidence" value="ECO:0007669"/>
    <property type="project" value="UniProtKB-UniRule"/>
</dbReference>
<keyword evidence="5 9" id="KW-0949">S-adenosyl-L-methionine</keyword>
<dbReference type="KEGG" id="dps:DP2548"/>
<dbReference type="HAMAP" id="MF_00834">
    <property type="entry name" value="BioA"/>
    <property type="match status" value="1"/>
</dbReference>
<dbReference type="CDD" id="cd00610">
    <property type="entry name" value="OAT_like"/>
    <property type="match status" value="1"/>
</dbReference>
<comment type="function">
    <text evidence="9">Catalyzes the transfer of the alpha-amino group from S-adenosyl-L-methionine (SAM) to 7-keto-8-aminopelargonic acid (KAPA) to form 7,8-diaminopelargonic acid (DAPA). It is the only aminotransferase known to utilize SAM as an amino donor.</text>
</comment>
<comment type="catalytic activity">
    <reaction evidence="8 9">
        <text>(8S)-8-amino-7-oxononanoate + S-adenosyl-L-methionine = S-adenosyl-4-methylsulfanyl-2-oxobutanoate + (7R,8S)-7,8-diammoniononanoate</text>
        <dbReference type="Rhea" id="RHEA:16861"/>
        <dbReference type="ChEBI" id="CHEBI:16490"/>
        <dbReference type="ChEBI" id="CHEBI:59789"/>
        <dbReference type="ChEBI" id="CHEBI:149468"/>
        <dbReference type="ChEBI" id="CHEBI:149469"/>
        <dbReference type="EC" id="2.6.1.62"/>
    </reaction>
</comment>
<evidence type="ECO:0000256" key="7">
    <source>
        <dbReference type="ARBA" id="ARBA00022898"/>
    </source>
</evidence>
<evidence type="ECO:0000256" key="5">
    <source>
        <dbReference type="ARBA" id="ARBA00022691"/>
    </source>
</evidence>
<evidence type="ECO:0000256" key="4">
    <source>
        <dbReference type="ARBA" id="ARBA00022679"/>
    </source>
</evidence>
<keyword evidence="4 9" id="KW-0808">Transferase</keyword>
<comment type="similarity">
    <text evidence="9">Belongs to the class-III pyridoxal-phosphate-dependent aminotransferase family. BioA subfamily.</text>
</comment>
<protein>
    <recommendedName>
        <fullName evidence="9">Adenosylmethionine-8-amino-7-oxononanoate aminotransferase</fullName>
        <ecNumber evidence="9">2.6.1.62</ecNumber>
    </recommendedName>
    <alternativeName>
        <fullName evidence="9">7,8-diamino-pelargonic acid aminotransferase</fullName>
        <shortName evidence="9">DAPA AT</shortName>
        <shortName evidence="9">DAPA aminotransferase</shortName>
    </alternativeName>
    <alternativeName>
        <fullName evidence="9">7,8-diaminononanoate synthase</fullName>
        <shortName evidence="9">DANS</shortName>
    </alternativeName>
    <alternativeName>
        <fullName evidence="9">Diaminopelargonic acid synthase</fullName>
    </alternativeName>
</protein>
<dbReference type="NCBIfam" id="TIGR00508">
    <property type="entry name" value="bioA"/>
    <property type="match status" value="1"/>
</dbReference>
<evidence type="ECO:0000313" key="10">
    <source>
        <dbReference type="EMBL" id="CAG37277.1"/>
    </source>
</evidence>
<feature type="binding site" evidence="9">
    <location>
        <begin position="117"/>
        <end position="118"/>
    </location>
    <ligand>
        <name>pyridoxal 5'-phosphate</name>
        <dbReference type="ChEBI" id="CHEBI:597326"/>
    </ligand>
</feature>
<dbReference type="Pfam" id="PF00202">
    <property type="entry name" value="Aminotran_3"/>
    <property type="match status" value="1"/>
</dbReference>
<comment type="cofactor">
    <cofactor evidence="1 9">
        <name>pyridoxal 5'-phosphate</name>
        <dbReference type="ChEBI" id="CHEBI:597326"/>
    </cofactor>
</comment>
<accession>Q6AK49</accession>
<dbReference type="NCBIfam" id="NF005940">
    <property type="entry name" value="PRK07986.1"/>
    <property type="match status" value="1"/>
</dbReference>
<evidence type="ECO:0000256" key="8">
    <source>
        <dbReference type="ARBA" id="ARBA00048449"/>
    </source>
</evidence>
<dbReference type="InterPro" id="IPR015422">
    <property type="entry name" value="PyrdxlP-dep_Trfase_small"/>
</dbReference>
<reference evidence="11" key="1">
    <citation type="journal article" date="2004" name="Environ. Microbiol.">
        <title>The genome of Desulfotalea psychrophila, a sulfate-reducing bacterium from permanently cold Arctic sediments.</title>
        <authorList>
            <person name="Rabus R."/>
            <person name="Ruepp A."/>
            <person name="Frickey T."/>
            <person name="Rattei T."/>
            <person name="Fartmann B."/>
            <person name="Stark M."/>
            <person name="Bauer M."/>
            <person name="Zibat A."/>
            <person name="Lombardot T."/>
            <person name="Becker I."/>
            <person name="Amann J."/>
            <person name="Gellner K."/>
            <person name="Teeling H."/>
            <person name="Leuschner W.D."/>
            <person name="Gloeckner F.-O."/>
            <person name="Lupas A.N."/>
            <person name="Amann R."/>
            <person name="Klenk H.-P."/>
        </authorList>
    </citation>
    <scope>NUCLEOTIDE SEQUENCE [LARGE SCALE GENOMIC DNA]</scope>
    <source>
        <strain evidence="11">DSM 12343 / LSv54</strain>
    </source>
</reference>
<dbReference type="GO" id="GO:0005737">
    <property type="term" value="C:cytoplasm"/>
    <property type="evidence" value="ECO:0007669"/>
    <property type="project" value="UniProtKB-SubCell"/>
</dbReference>
<dbReference type="STRING" id="177439.DP2548"/>
<dbReference type="NCBIfam" id="NF004624">
    <property type="entry name" value="PRK05964.1"/>
    <property type="match status" value="1"/>
</dbReference>
<comment type="subunit">
    <text evidence="9">Homodimer.</text>
</comment>
<feature type="binding site" evidence="9">
    <location>
        <position position="400"/>
    </location>
    <ligand>
        <name>substrate</name>
    </ligand>
</feature>
<evidence type="ECO:0000313" key="11">
    <source>
        <dbReference type="Proteomes" id="UP000000602"/>
    </source>
</evidence>
<keyword evidence="6 9" id="KW-0093">Biotin biosynthesis</keyword>
<evidence type="ECO:0000256" key="3">
    <source>
        <dbReference type="ARBA" id="ARBA00022576"/>
    </source>
</evidence>
<dbReference type="eggNOG" id="COG0161">
    <property type="taxonomic scope" value="Bacteria"/>
</dbReference>
<keyword evidence="3 9" id="KW-0032">Aminotransferase</keyword>
<evidence type="ECO:0000256" key="6">
    <source>
        <dbReference type="ARBA" id="ARBA00022756"/>
    </source>
</evidence>
<dbReference type="GO" id="GO:0030170">
    <property type="term" value="F:pyridoxal phosphate binding"/>
    <property type="evidence" value="ECO:0007669"/>
    <property type="project" value="UniProtKB-UniRule"/>
</dbReference>
<dbReference type="EC" id="2.6.1.62" evidence="9"/>
<gene>
    <name evidence="9" type="primary">bioA</name>
    <name evidence="10" type="ordered locus">DP2548</name>
</gene>
<evidence type="ECO:0000256" key="1">
    <source>
        <dbReference type="ARBA" id="ARBA00001933"/>
    </source>
</evidence>
<dbReference type="EMBL" id="CR522870">
    <property type="protein sequence ID" value="CAG37277.1"/>
    <property type="molecule type" value="Genomic_DNA"/>
</dbReference>
<dbReference type="GO" id="GO:0004015">
    <property type="term" value="F:adenosylmethionine-8-amino-7-oxononanoate transaminase activity"/>
    <property type="evidence" value="ECO:0007669"/>
    <property type="project" value="UniProtKB-UniRule"/>
</dbReference>
<proteinExistence type="inferred from homology"/>
<feature type="binding site" evidence="9">
    <location>
        <position position="280"/>
    </location>
    <ligand>
        <name>substrate</name>
    </ligand>
</feature>
<sequence length="435" mass="47468">MKNSMSAQDLLHFDKTHLWHPYTSIEEPLPVYSVASASSSTLTLTDGRQLVDGMSSWWAAIHGYNNPVLNRALVEQVSRVSHVMFGGLTHEPAVELGKILLQLVPKSLNRIFYCDSGSVAIEVAMKMAMQYMHALGQPQKKRFVTIRGGYHGDTFHGMSVCDPVNGMHGLYAGVLPEYFFADRPTTSFFASWDAADFVGMRRLVEENQQNICAIILEPIVQGAGGMYFYHPQYLREVRALCDEYGLLLIADEIATGFGRTGKLFACEHAGIEPDILCLGKAITGGYMSFAATLATEEVGRVISSAAPGVFMHGPTFMGNPLACSVAKASLQLLIENDWQTQVEGLAKGLEEGLAPCLDLDCVAEVRVLGGIGVVELHAPLSSQGMVQIQAAFVEAGIWVRPFGRLVYLMPPYIMSKEELAFLTAAVFKVLATGDY</sequence>
<keyword evidence="7 9" id="KW-0663">Pyridoxal phosphate</keyword>
<feature type="modified residue" description="N6-(pyridoxal phosphate)lysine" evidence="9">
    <location>
        <position position="280"/>
    </location>
</feature>
<dbReference type="PANTHER" id="PTHR42684:SF17">
    <property type="entry name" value="ADENOSYLMETHIONINE-8-AMINO-7-OXONONANOATE AMINOTRANSFERASE"/>
    <property type="match status" value="1"/>
</dbReference>
<dbReference type="InterPro" id="IPR049704">
    <property type="entry name" value="Aminotrans_3_PPA_site"/>
</dbReference>
<feature type="site" description="Participates in the substrate recognition with KAPA and in a stacking interaction with the adenine ring of SAM" evidence="9">
    <location>
        <position position="22"/>
    </location>
</feature>
<feature type="binding site" evidence="9">
    <location>
        <position position="313"/>
    </location>
    <ligand>
        <name>substrate</name>
    </ligand>
</feature>
<dbReference type="PANTHER" id="PTHR42684">
    <property type="entry name" value="ADENOSYLMETHIONINE-8-AMINO-7-OXONONANOATE AMINOTRANSFERASE"/>
    <property type="match status" value="1"/>
</dbReference>
<evidence type="ECO:0000256" key="9">
    <source>
        <dbReference type="HAMAP-Rule" id="MF_00834"/>
    </source>
</evidence>
<organism evidence="10 11">
    <name type="scientific">Desulfotalea psychrophila (strain LSv54 / DSM 12343)</name>
    <dbReference type="NCBI Taxonomy" id="177439"/>
    <lineage>
        <taxon>Bacteria</taxon>
        <taxon>Pseudomonadati</taxon>
        <taxon>Thermodesulfobacteriota</taxon>
        <taxon>Desulfobulbia</taxon>
        <taxon>Desulfobulbales</taxon>
        <taxon>Desulfocapsaceae</taxon>
        <taxon>Desulfotalea</taxon>
    </lineage>
</organism>
<dbReference type="InterPro" id="IPR005815">
    <property type="entry name" value="BioA"/>
</dbReference>
<dbReference type="HOGENOM" id="CLU_016922_4_3_7"/>
<dbReference type="InterPro" id="IPR015421">
    <property type="entry name" value="PyrdxlP-dep_Trfase_major"/>
</dbReference>
<dbReference type="PROSITE" id="PS00600">
    <property type="entry name" value="AA_TRANSFER_CLASS_3"/>
    <property type="match status" value="1"/>
</dbReference>
<dbReference type="Gene3D" id="3.40.640.10">
    <property type="entry name" value="Type I PLP-dependent aspartate aminotransferase-like (Major domain)"/>
    <property type="match status" value="1"/>
</dbReference>
<keyword evidence="11" id="KW-1185">Reference proteome</keyword>
<name>Q6AK49_DESPS</name>
<dbReference type="Proteomes" id="UP000000602">
    <property type="component" value="Chromosome"/>
</dbReference>
<keyword evidence="9" id="KW-0963">Cytoplasm</keyword>
<feature type="binding site" evidence="9">
    <location>
        <position position="57"/>
    </location>
    <ligand>
        <name>substrate</name>
    </ligand>
</feature>
<dbReference type="SUPFAM" id="SSF53383">
    <property type="entry name" value="PLP-dependent transferases"/>
    <property type="match status" value="1"/>
</dbReference>
<dbReference type="AlphaFoldDB" id="Q6AK49"/>